<dbReference type="PANTHER" id="PTHR10438">
    <property type="entry name" value="THIOREDOXIN"/>
    <property type="match status" value="1"/>
</dbReference>
<dbReference type="Pfam" id="PF00085">
    <property type="entry name" value="Thioredoxin"/>
    <property type="match status" value="1"/>
</dbReference>
<reference evidence="2 3" key="1">
    <citation type="submission" date="2017-06" db="EMBL/GenBank/DDBJ databases">
        <authorList>
            <consortium name="Pathogen Informatics"/>
        </authorList>
    </citation>
    <scope>NUCLEOTIDE SEQUENCE [LARGE SCALE GENOMIC DNA]</scope>
    <source>
        <strain evidence="2 3">NCTC13788</strain>
    </source>
</reference>
<protein>
    <submittedName>
        <fullName evidence="2">Thioredoxin</fullName>
    </submittedName>
</protein>
<dbReference type="Gene3D" id="3.40.30.10">
    <property type="entry name" value="Glutaredoxin"/>
    <property type="match status" value="1"/>
</dbReference>
<dbReference type="InterPro" id="IPR050620">
    <property type="entry name" value="Thioredoxin_H-type-like"/>
</dbReference>
<accession>A0A239SV42</accession>
<dbReference type="SUPFAM" id="SSF52833">
    <property type="entry name" value="Thioredoxin-like"/>
    <property type="match status" value="1"/>
</dbReference>
<evidence type="ECO:0000313" key="3">
    <source>
        <dbReference type="Proteomes" id="UP000215185"/>
    </source>
</evidence>
<dbReference type="eggNOG" id="COG0526">
    <property type="taxonomic scope" value="Bacteria"/>
</dbReference>
<dbReference type="RefSeq" id="WP_018374305.1">
    <property type="nucleotide sequence ID" value="NZ_LT906439.1"/>
</dbReference>
<dbReference type="PANTHER" id="PTHR10438:SF468">
    <property type="entry name" value="THIOREDOXIN-1-RELATED"/>
    <property type="match status" value="1"/>
</dbReference>
<dbReference type="InterPro" id="IPR013766">
    <property type="entry name" value="Thioredoxin_domain"/>
</dbReference>
<evidence type="ECO:0000259" key="1">
    <source>
        <dbReference type="PROSITE" id="PS51352"/>
    </source>
</evidence>
<name>A0A239SV42_9STRE</name>
<gene>
    <name evidence="2" type="primary">trxA_1</name>
    <name evidence="2" type="ORF">SAMEA4412692_01462</name>
</gene>
<dbReference type="InterPro" id="IPR036249">
    <property type="entry name" value="Thioredoxin-like_sf"/>
</dbReference>
<keyword evidence="3" id="KW-1185">Reference proteome</keyword>
<organism evidence="2 3">
    <name type="scientific">Streptococcus merionis</name>
    <dbReference type="NCBI Taxonomy" id="400065"/>
    <lineage>
        <taxon>Bacteria</taxon>
        <taxon>Bacillati</taxon>
        <taxon>Bacillota</taxon>
        <taxon>Bacilli</taxon>
        <taxon>Lactobacillales</taxon>
        <taxon>Streptococcaceae</taxon>
        <taxon>Streptococcus</taxon>
    </lineage>
</organism>
<dbReference type="OrthoDB" id="7629852at2"/>
<dbReference type="AlphaFoldDB" id="A0A239SV42"/>
<proteinExistence type="predicted"/>
<evidence type="ECO:0000313" key="2">
    <source>
        <dbReference type="EMBL" id="SNU89375.1"/>
    </source>
</evidence>
<dbReference type="PROSITE" id="PS51352">
    <property type="entry name" value="THIOREDOXIN_2"/>
    <property type="match status" value="1"/>
</dbReference>
<dbReference type="KEGG" id="smen:SAMEA4412692_1462"/>
<dbReference type="Proteomes" id="UP000215185">
    <property type="component" value="Chromosome 1"/>
</dbReference>
<dbReference type="CDD" id="cd02947">
    <property type="entry name" value="TRX_family"/>
    <property type="match status" value="1"/>
</dbReference>
<sequence>MIQPKTLEEVADLIETGQRLVFVFMADWCPDCHFIKPHLPEIEAAFPEATFVELDRDAFMPLAQKWDIFGIPSLVVIDQKREAGRLVNKARKTKAELLAFLEGLENK</sequence>
<dbReference type="EMBL" id="LT906439">
    <property type="protein sequence ID" value="SNU89375.1"/>
    <property type="molecule type" value="Genomic_DNA"/>
</dbReference>
<feature type="domain" description="Thioredoxin" evidence="1">
    <location>
        <begin position="1"/>
        <end position="106"/>
    </location>
</feature>
<dbReference type="STRING" id="1123308.GCA_000380085_01764"/>